<dbReference type="Gene3D" id="3.40.50.880">
    <property type="match status" value="1"/>
</dbReference>
<protein>
    <recommendedName>
        <fullName evidence="3">DUF4350 domain-containing protein</fullName>
    </recommendedName>
</protein>
<dbReference type="InterPro" id="IPR029062">
    <property type="entry name" value="Class_I_gatase-like"/>
</dbReference>
<dbReference type="OrthoDB" id="10610251at2759"/>
<dbReference type="PANTHER" id="PTHR37464:SF1">
    <property type="entry name" value="BLL2463 PROTEIN"/>
    <property type="match status" value="1"/>
</dbReference>
<accession>A0A813BNL0</accession>
<reference evidence="1" key="1">
    <citation type="submission" date="2021-02" db="EMBL/GenBank/DDBJ databases">
        <authorList>
            <person name="Dougan E. K."/>
            <person name="Rhodes N."/>
            <person name="Thang M."/>
            <person name="Chan C."/>
        </authorList>
    </citation>
    <scope>NUCLEOTIDE SEQUENCE</scope>
</reference>
<feature type="non-terminal residue" evidence="1">
    <location>
        <position position="413"/>
    </location>
</feature>
<proteinExistence type="predicted"/>
<sequence>ELYFLERALAPFTEISRGDVRQLMDRGVAVIAMPDLGPLPPEQATALDAWVQEGGLLLRFAGPRLAESDDGLLPVELRRGGRVMGGALTWSDPAELAPFSPDSPFAGLMLPRDVAVSRQVLAEPALDLPEKTWAQLTDGTPLVTAEPRGEGWVTLIHTTANTEWSDLPLSGLFVEMLRRIVAISQGVSGASEASLPPLSTLDGFGRLGTPPATALALTAEAIESGEIGPRHPPGIYGTDAGRRAHNLVAGNPLLTPIRALPRGLESRVYSGGEERDLLPWLLTAALVVALLDALIALALRGHLSLRPGSLRQAARGGAGPAAVLLLAGLLILPSAADAQSGNAPSGDDDLRRVMAATLDTRLAYVVTGVPQVDDLSRTALDSAARRALNDYLVNGGTLLIDLREPAVGNRLFG</sequence>
<evidence type="ECO:0008006" key="3">
    <source>
        <dbReference type="Google" id="ProtNLM"/>
    </source>
</evidence>
<keyword evidence="2" id="KW-1185">Reference proteome</keyword>
<evidence type="ECO:0000313" key="2">
    <source>
        <dbReference type="Proteomes" id="UP000601435"/>
    </source>
</evidence>
<dbReference type="Proteomes" id="UP000601435">
    <property type="component" value="Unassembled WGS sequence"/>
</dbReference>
<comment type="caution">
    <text evidence="1">The sequence shown here is derived from an EMBL/GenBank/DDBJ whole genome shotgun (WGS) entry which is preliminary data.</text>
</comment>
<dbReference type="PANTHER" id="PTHR37464">
    <property type="entry name" value="BLL2463 PROTEIN"/>
    <property type="match status" value="1"/>
</dbReference>
<dbReference type="AlphaFoldDB" id="A0A813BNL0"/>
<dbReference type="SUPFAM" id="SSF52317">
    <property type="entry name" value="Class I glutamine amidotransferase-like"/>
    <property type="match status" value="1"/>
</dbReference>
<evidence type="ECO:0000313" key="1">
    <source>
        <dbReference type="EMBL" id="CAE7913186.1"/>
    </source>
</evidence>
<dbReference type="EMBL" id="CAJNJA010074628">
    <property type="protein sequence ID" value="CAE7913186.1"/>
    <property type="molecule type" value="Genomic_DNA"/>
</dbReference>
<organism evidence="1 2">
    <name type="scientific">Symbiodinium necroappetens</name>
    <dbReference type="NCBI Taxonomy" id="1628268"/>
    <lineage>
        <taxon>Eukaryota</taxon>
        <taxon>Sar</taxon>
        <taxon>Alveolata</taxon>
        <taxon>Dinophyceae</taxon>
        <taxon>Suessiales</taxon>
        <taxon>Symbiodiniaceae</taxon>
        <taxon>Symbiodinium</taxon>
    </lineage>
</organism>
<gene>
    <name evidence="1" type="ORF">SNEC2469_LOCUS31179</name>
</gene>
<feature type="non-terminal residue" evidence="1">
    <location>
        <position position="1"/>
    </location>
</feature>
<dbReference type="CDD" id="cd03143">
    <property type="entry name" value="A4_beta-galactosidase_middle_domain"/>
    <property type="match status" value="1"/>
</dbReference>
<name>A0A813BNL0_9DINO</name>